<dbReference type="PANTHER" id="PTHR48100">
    <property type="entry name" value="BROAD-SPECIFICITY PHOSPHATASE YOR283W-RELATED"/>
    <property type="match status" value="1"/>
</dbReference>
<dbReference type="HOGENOM" id="CLU_990986_0_0_1"/>
<name>W9C857_SCLBF</name>
<dbReference type="CDD" id="cd07067">
    <property type="entry name" value="HP_PGM_like"/>
    <property type="match status" value="1"/>
</dbReference>
<dbReference type="InterPro" id="IPR029033">
    <property type="entry name" value="His_PPase_superfam"/>
</dbReference>
<sequence>MALYERIKRHFASPAPGLETRVFVHLMRHGEAYHKLGHVHGQVNPQSYAIPDPFLTDEGNEQAKSAREYMAERCPVPHIVLTSPLARTVETALHVFPTTTSGSITSQPQIVAYDDLRECGPFLCNVRQGVSELADEYNNKGVDFSALSPVIPPMHSVIRAEQRAEMVSKELLRIAKMIRKGGGIWKGVYVKGPAGQSVGWPLRTYVMEDIHIVVISHGTFMKYLLPLSHTFQPFWRKFKAAEIRTYMIDADGHLHETPESKGTRSTTVSRKVSSIFTSASR</sequence>
<dbReference type="InterPro" id="IPR013078">
    <property type="entry name" value="His_Pase_superF_clade-1"/>
</dbReference>
<proteinExistence type="predicted"/>
<comment type="caution">
    <text evidence="2">The sequence shown here is derived from an EMBL/GenBank/DDBJ whole genome shotgun (WGS) entry which is preliminary data.</text>
</comment>
<evidence type="ECO:0000313" key="2">
    <source>
        <dbReference type="EMBL" id="ESZ92922.1"/>
    </source>
</evidence>
<feature type="compositionally biased region" description="Low complexity" evidence="1">
    <location>
        <begin position="263"/>
        <end position="274"/>
    </location>
</feature>
<dbReference type="EMBL" id="AYSA01000350">
    <property type="protein sequence ID" value="ESZ92922.1"/>
    <property type="molecule type" value="Genomic_DNA"/>
</dbReference>
<keyword evidence="3" id="KW-1185">Reference proteome</keyword>
<organism evidence="2 3">
    <name type="scientific">Sclerotinia borealis (strain F-4128)</name>
    <dbReference type="NCBI Taxonomy" id="1432307"/>
    <lineage>
        <taxon>Eukaryota</taxon>
        <taxon>Fungi</taxon>
        <taxon>Dikarya</taxon>
        <taxon>Ascomycota</taxon>
        <taxon>Pezizomycotina</taxon>
        <taxon>Leotiomycetes</taxon>
        <taxon>Helotiales</taxon>
        <taxon>Sclerotiniaceae</taxon>
        <taxon>Sclerotinia</taxon>
    </lineage>
</organism>
<feature type="region of interest" description="Disordered" evidence="1">
    <location>
        <begin position="254"/>
        <end position="281"/>
    </location>
</feature>
<dbReference type="SMART" id="SM00855">
    <property type="entry name" value="PGAM"/>
    <property type="match status" value="1"/>
</dbReference>
<dbReference type="OrthoDB" id="496981at2759"/>
<dbReference type="Proteomes" id="UP000019487">
    <property type="component" value="Unassembled WGS sequence"/>
</dbReference>
<accession>W9C857</accession>
<protein>
    <recommendedName>
        <fullName evidence="4">Phosphoglycerate mutase family protein</fullName>
    </recommendedName>
</protein>
<gene>
    <name evidence="2" type="ORF">SBOR_6695</name>
</gene>
<dbReference type="PANTHER" id="PTHR48100:SF54">
    <property type="entry name" value="PHOSPHATASE SPAC5H10.03-RELATED"/>
    <property type="match status" value="1"/>
</dbReference>
<reference evidence="2 3" key="1">
    <citation type="journal article" date="2014" name="Genome Announc.">
        <title>Draft genome sequence of Sclerotinia borealis, a psychrophilic plant pathogenic fungus.</title>
        <authorList>
            <person name="Mardanov A.V."/>
            <person name="Beletsky A.V."/>
            <person name="Kadnikov V.V."/>
            <person name="Ignatov A.N."/>
            <person name="Ravin N.V."/>
        </authorList>
    </citation>
    <scope>NUCLEOTIDE SEQUENCE [LARGE SCALE GENOMIC DNA]</scope>
    <source>
        <strain evidence="3">F-4157</strain>
    </source>
</reference>
<dbReference type="GO" id="GO:0005737">
    <property type="term" value="C:cytoplasm"/>
    <property type="evidence" value="ECO:0007669"/>
    <property type="project" value="TreeGrafter"/>
</dbReference>
<dbReference type="GO" id="GO:0016791">
    <property type="term" value="F:phosphatase activity"/>
    <property type="evidence" value="ECO:0007669"/>
    <property type="project" value="TreeGrafter"/>
</dbReference>
<dbReference type="Pfam" id="PF00300">
    <property type="entry name" value="His_Phos_1"/>
    <property type="match status" value="1"/>
</dbReference>
<dbReference type="AlphaFoldDB" id="W9C857"/>
<evidence type="ECO:0000313" key="3">
    <source>
        <dbReference type="Proteomes" id="UP000019487"/>
    </source>
</evidence>
<evidence type="ECO:0008006" key="4">
    <source>
        <dbReference type="Google" id="ProtNLM"/>
    </source>
</evidence>
<dbReference type="SUPFAM" id="SSF53254">
    <property type="entry name" value="Phosphoglycerate mutase-like"/>
    <property type="match status" value="1"/>
</dbReference>
<evidence type="ECO:0000256" key="1">
    <source>
        <dbReference type="SAM" id="MobiDB-lite"/>
    </source>
</evidence>
<dbReference type="Gene3D" id="3.40.50.1240">
    <property type="entry name" value="Phosphoglycerate mutase-like"/>
    <property type="match status" value="1"/>
</dbReference>
<dbReference type="InterPro" id="IPR050275">
    <property type="entry name" value="PGM_Phosphatase"/>
</dbReference>